<dbReference type="EMBL" id="BMOK01000003">
    <property type="protein sequence ID" value="GGL46932.1"/>
    <property type="molecule type" value="Genomic_DNA"/>
</dbReference>
<dbReference type="SMART" id="SM00490">
    <property type="entry name" value="HELICc"/>
    <property type="match status" value="1"/>
</dbReference>
<evidence type="ECO:0000313" key="2">
    <source>
        <dbReference type="EMBL" id="GGL46932.1"/>
    </source>
</evidence>
<dbReference type="GO" id="GO:0043590">
    <property type="term" value="C:bacterial nucleoid"/>
    <property type="evidence" value="ECO:0007669"/>
    <property type="project" value="TreeGrafter"/>
</dbReference>
<dbReference type="PROSITE" id="PS51194">
    <property type="entry name" value="HELICASE_CTER"/>
    <property type="match status" value="1"/>
</dbReference>
<reference evidence="2" key="2">
    <citation type="submission" date="2020-09" db="EMBL/GenBank/DDBJ databases">
        <authorList>
            <person name="Sun Q."/>
            <person name="Ohkuma M."/>
        </authorList>
    </citation>
    <scope>NUCLEOTIDE SEQUENCE</scope>
    <source>
        <strain evidence="2">JCM 15325</strain>
    </source>
</reference>
<dbReference type="Proteomes" id="UP000654670">
    <property type="component" value="Unassembled WGS sequence"/>
</dbReference>
<dbReference type="GO" id="GO:0009378">
    <property type="term" value="F:four-way junction helicase activity"/>
    <property type="evidence" value="ECO:0007669"/>
    <property type="project" value="TreeGrafter"/>
</dbReference>
<proteinExistence type="predicted"/>
<dbReference type="GO" id="GO:0043138">
    <property type="term" value="F:3'-5' DNA helicase activity"/>
    <property type="evidence" value="ECO:0007669"/>
    <property type="project" value="TreeGrafter"/>
</dbReference>
<dbReference type="GO" id="GO:0006281">
    <property type="term" value="P:DNA repair"/>
    <property type="evidence" value="ECO:0007669"/>
    <property type="project" value="TreeGrafter"/>
</dbReference>
<evidence type="ECO:0000313" key="3">
    <source>
        <dbReference type="Proteomes" id="UP000654670"/>
    </source>
</evidence>
<dbReference type="InterPro" id="IPR001650">
    <property type="entry name" value="Helicase_C-like"/>
</dbReference>
<name>A0A917W0C8_9BACL</name>
<dbReference type="PANTHER" id="PTHR13710">
    <property type="entry name" value="DNA HELICASE RECQ FAMILY MEMBER"/>
    <property type="match status" value="1"/>
</dbReference>
<gene>
    <name evidence="2" type="ORF">GCM10007968_08780</name>
</gene>
<comment type="caution">
    <text evidence="2">The sequence shown here is derived from an EMBL/GenBank/DDBJ whole genome shotgun (WGS) entry which is preliminary data.</text>
</comment>
<dbReference type="Gene3D" id="3.40.50.300">
    <property type="entry name" value="P-loop containing nucleotide triphosphate hydrolases"/>
    <property type="match status" value="1"/>
</dbReference>
<dbReference type="GO" id="GO:0006310">
    <property type="term" value="P:DNA recombination"/>
    <property type="evidence" value="ECO:0007669"/>
    <property type="project" value="TreeGrafter"/>
</dbReference>
<dbReference type="SUPFAM" id="SSF52540">
    <property type="entry name" value="P-loop containing nucleoside triphosphate hydrolases"/>
    <property type="match status" value="1"/>
</dbReference>
<reference evidence="2" key="1">
    <citation type="journal article" date="2014" name="Int. J. Syst. Evol. Microbiol.">
        <title>Complete genome sequence of Corynebacterium casei LMG S-19264T (=DSM 44701T), isolated from a smear-ripened cheese.</title>
        <authorList>
            <consortium name="US DOE Joint Genome Institute (JGI-PGF)"/>
            <person name="Walter F."/>
            <person name="Albersmeier A."/>
            <person name="Kalinowski J."/>
            <person name="Ruckert C."/>
        </authorList>
    </citation>
    <scope>NUCLEOTIDE SEQUENCE</scope>
    <source>
        <strain evidence="2">JCM 15325</strain>
    </source>
</reference>
<dbReference type="GO" id="GO:0030894">
    <property type="term" value="C:replisome"/>
    <property type="evidence" value="ECO:0007669"/>
    <property type="project" value="TreeGrafter"/>
</dbReference>
<keyword evidence="3" id="KW-1185">Reference proteome</keyword>
<accession>A0A917W0C8</accession>
<evidence type="ECO:0000259" key="1">
    <source>
        <dbReference type="PROSITE" id="PS51194"/>
    </source>
</evidence>
<dbReference type="AlphaFoldDB" id="A0A917W0C8"/>
<sequence>MAEDRRKIQNQFLDHELDVLCCTNAFGMGINKPDVRLVVHFHYPRSLNSYLQEIGRAARDGGQGLAVLYYSEEDDRLPAAFIESNYPTAALLRTVLSRMDRERLRPDDEERFMEIMTSAGAGETASRFILEQVRTKREGTAYLSLMDQCLQLIRIRRTEQLEDLGKMRSWMSGKECRRASYLRFFDEKLSDKPPLCCDRCGAGIDDFQRDQSEMRSPGPELNWEKRLSTLLVGRPRD</sequence>
<dbReference type="Pfam" id="PF00271">
    <property type="entry name" value="Helicase_C"/>
    <property type="match status" value="1"/>
</dbReference>
<dbReference type="PANTHER" id="PTHR13710:SF84">
    <property type="entry name" value="ATP-DEPENDENT DNA HELICASE RECS-RELATED"/>
    <property type="match status" value="1"/>
</dbReference>
<feature type="domain" description="Helicase C-terminal" evidence="1">
    <location>
        <begin position="1"/>
        <end position="116"/>
    </location>
</feature>
<organism evidence="2 3">
    <name type="scientific">Sporolactobacillus putidus</name>
    <dbReference type="NCBI Taxonomy" id="492735"/>
    <lineage>
        <taxon>Bacteria</taxon>
        <taxon>Bacillati</taxon>
        <taxon>Bacillota</taxon>
        <taxon>Bacilli</taxon>
        <taxon>Bacillales</taxon>
        <taxon>Sporolactobacillaceae</taxon>
        <taxon>Sporolactobacillus</taxon>
    </lineage>
</organism>
<protein>
    <recommendedName>
        <fullName evidence="1">Helicase C-terminal domain-containing protein</fullName>
    </recommendedName>
</protein>
<dbReference type="GO" id="GO:0005737">
    <property type="term" value="C:cytoplasm"/>
    <property type="evidence" value="ECO:0007669"/>
    <property type="project" value="TreeGrafter"/>
</dbReference>
<dbReference type="InterPro" id="IPR027417">
    <property type="entry name" value="P-loop_NTPase"/>
</dbReference>